<name>A0A6G0XXC7_APHCR</name>
<dbReference type="OrthoDB" id="10023262at2759"/>
<protein>
    <recommendedName>
        <fullName evidence="1">HAT C-terminal dimerisation domain-containing protein</fullName>
    </recommendedName>
</protein>
<dbReference type="PANTHER" id="PTHR46880">
    <property type="entry name" value="RAS-ASSOCIATING DOMAIN-CONTAINING PROTEIN"/>
    <property type="match status" value="1"/>
</dbReference>
<dbReference type="PANTHER" id="PTHR46880:SF5">
    <property type="entry name" value="DUF4371 DOMAIN-CONTAINING PROTEIN"/>
    <property type="match status" value="1"/>
</dbReference>
<keyword evidence="3" id="KW-1185">Reference proteome</keyword>
<sequence>MKLVSLEITFLKMKSHQKYFLQKLLNFGCTYIKNVKNFNDCAVFPNLSELVLVVLTLPHSNAGVERVFSMLTDIKTKKRNRLNPNTVKALIRTKLDIKNDNKCCLDYIITEQHLKKFNQCMYDDSDSDEEGSESV</sequence>
<dbReference type="Pfam" id="PF05699">
    <property type="entry name" value="Dimer_Tnp_hAT"/>
    <property type="match status" value="1"/>
</dbReference>
<accession>A0A6G0XXC7</accession>
<feature type="domain" description="HAT C-terminal dimerisation" evidence="1">
    <location>
        <begin position="42"/>
        <end position="94"/>
    </location>
</feature>
<reference evidence="2 3" key="1">
    <citation type="submission" date="2019-08" db="EMBL/GenBank/DDBJ databases">
        <title>Whole genome of Aphis craccivora.</title>
        <authorList>
            <person name="Voronova N.V."/>
            <person name="Shulinski R.S."/>
            <person name="Bandarenka Y.V."/>
            <person name="Zhorov D.G."/>
            <person name="Warner D."/>
        </authorList>
    </citation>
    <scope>NUCLEOTIDE SEQUENCE [LARGE SCALE GENOMIC DNA]</scope>
    <source>
        <strain evidence="2">180601</strain>
        <tissue evidence="2">Whole Body</tissue>
    </source>
</reference>
<dbReference type="InterPro" id="IPR008906">
    <property type="entry name" value="HATC_C_dom"/>
</dbReference>
<organism evidence="2 3">
    <name type="scientific">Aphis craccivora</name>
    <name type="common">Cowpea aphid</name>
    <dbReference type="NCBI Taxonomy" id="307492"/>
    <lineage>
        <taxon>Eukaryota</taxon>
        <taxon>Metazoa</taxon>
        <taxon>Ecdysozoa</taxon>
        <taxon>Arthropoda</taxon>
        <taxon>Hexapoda</taxon>
        <taxon>Insecta</taxon>
        <taxon>Pterygota</taxon>
        <taxon>Neoptera</taxon>
        <taxon>Paraneoptera</taxon>
        <taxon>Hemiptera</taxon>
        <taxon>Sternorrhyncha</taxon>
        <taxon>Aphidomorpha</taxon>
        <taxon>Aphidoidea</taxon>
        <taxon>Aphididae</taxon>
        <taxon>Aphidini</taxon>
        <taxon>Aphis</taxon>
        <taxon>Aphis</taxon>
    </lineage>
</organism>
<dbReference type="GO" id="GO:0046983">
    <property type="term" value="F:protein dimerization activity"/>
    <property type="evidence" value="ECO:0007669"/>
    <property type="project" value="InterPro"/>
</dbReference>
<evidence type="ECO:0000313" key="2">
    <source>
        <dbReference type="EMBL" id="KAF0745153.1"/>
    </source>
</evidence>
<comment type="caution">
    <text evidence="2">The sequence shown here is derived from an EMBL/GenBank/DDBJ whole genome shotgun (WGS) entry which is preliminary data.</text>
</comment>
<gene>
    <name evidence="2" type="ORF">FWK35_00028234</name>
</gene>
<proteinExistence type="predicted"/>
<dbReference type="EMBL" id="VUJU01007479">
    <property type="protein sequence ID" value="KAF0745153.1"/>
    <property type="molecule type" value="Genomic_DNA"/>
</dbReference>
<dbReference type="SUPFAM" id="SSF53098">
    <property type="entry name" value="Ribonuclease H-like"/>
    <property type="match status" value="1"/>
</dbReference>
<evidence type="ECO:0000313" key="3">
    <source>
        <dbReference type="Proteomes" id="UP000478052"/>
    </source>
</evidence>
<dbReference type="InterPro" id="IPR012337">
    <property type="entry name" value="RNaseH-like_sf"/>
</dbReference>
<evidence type="ECO:0000259" key="1">
    <source>
        <dbReference type="Pfam" id="PF05699"/>
    </source>
</evidence>
<dbReference type="AlphaFoldDB" id="A0A6G0XXC7"/>
<dbReference type="Proteomes" id="UP000478052">
    <property type="component" value="Unassembled WGS sequence"/>
</dbReference>